<feature type="domain" description="Glycosyl transferase family 51" evidence="12">
    <location>
        <begin position="103"/>
        <end position="268"/>
    </location>
</feature>
<dbReference type="HAMAP" id="MF_00766">
    <property type="entry name" value="PGT_MtgA"/>
    <property type="match status" value="1"/>
</dbReference>
<keyword evidence="3 11" id="KW-0328">Glycosyltransferase</keyword>
<evidence type="ECO:0000256" key="10">
    <source>
        <dbReference type="ARBA" id="ARBA00023316"/>
    </source>
</evidence>
<dbReference type="GO" id="GO:0005886">
    <property type="term" value="C:plasma membrane"/>
    <property type="evidence" value="ECO:0007669"/>
    <property type="project" value="UniProtKB-SubCell"/>
</dbReference>
<evidence type="ECO:0000256" key="8">
    <source>
        <dbReference type="ARBA" id="ARBA00022989"/>
    </source>
</evidence>
<dbReference type="EC" id="2.4.99.28" evidence="11"/>
<evidence type="ECO:0000256" key="2">
    <source>
        <dbReference type="ARBA" id="ARBA00022519"/>
    </source>
</evidence>
<keyword evidence="2 11" id="KW-0997">Cell inner membrane</keyword>
<protein>
    <recommendedName>
        <fullName evidence="11">Biosynthetic peptidoglycan transglycosylase</fullName>
        <ecNumber evidence="11">2.4.99.28</ecNumber>
    </recommendedName>
    <alternativeName>
        <fullName evidence="11">Glycan polymerase</fullName>
    </alternativeName>
    <alternativeName>
        <fullName evidence="11">Peptidoglycan glycosyltransferase MtgA</fullName>
        <shortName evidence="11">PGT</shortName>
    </alternativeName>
</protein>
<dbReference type="Proteomes" id="UP000032160">
    <property type="component" value="Chromosome I"/>
</dbReference>
<keyword evidence="5 11" id="KW-0812">Transmembrane</keyword>
<comment type="similarity">
    <text evidence="11">Belongs to the glycosyltransferase 51 family.</text>
</comment>
<evidence type="ECO:0000256" key="7">
    <source>
        <dbReference type="ARBA" id="ARBA00022984"/>
    </source>
</evidence>
<evidence type="ECO:0000256" key="4">
    <source>
        <dbReference type="ARBA" id="ARBA00022679"/>
    </source>
</evidence>
<feature type="transmembrane region" description="Helical" evidence="11">
    <location>
        <begin position="61"/>
        <end position="84"/>
    </location>
</feature>
<dbReference type="UniPathway" id="UPA00219"/>
<dbReference type="KEGG" id="pect:BN1012_Phect32"/>
<dbReference type="AlphaFoldDB" id="X5MLB6"/>
<evidence type="ECO:0000256" key="5">
    <source>
        <dbReference type="ARBA" id="ARBA00022692"/>
    </source>
</evidence>
<evidence type="ECO:0000313" key="14">
    <source>
        <dbReference type="Proteomes" id="UP000032160"/>
    </source>
</evidence>
<organism evidence="13 14">
    <name type="scientific">Candidatus Phaeomarinibacter ectocarpi</name>
    <dbReference type="NCBI Taxonomy" id="1458461"/>
    <lineage>
        <taxon>Bacteria</taxon>
        <taxon>Pseudomonadati</taxon>
        <taxon>Pseudomonadota</taxon>
        <taxon>Alphaproteobacteria</taxon>
        <taxon>Hyphomicrobiales</taxon>
        <taxon>Parvibaculaceae</taxon>
        <taxon>Candidatus Phaeomarinibacter</taxon>
    </lineage>
</organism>
<evidence type="ECO:0000256" key="6">
    <source>
        <dbReference type="ARBA" id="ARBA00022960"/>
    </source>
</evidence>
<comment type="pathway">
    <text evidence="11">Cell wall biogenesis; peptidoglycan biosynthesis.</text>
</comment>
<dbReference type="GO" id="GO:0071555">
    <property type="term" value="P:cell wall organization"/>
    <property type="evidence" value="ECO:0007669"/>
    <property type="project" value="UniProtKB-KW"/>
</dbReference>
<evidence type="ECO:0000256" key="9">
    <source>
        <dbReference type="ARBA" id="ARBA00023136"/>
    </source>
</evidence>
<dbReference type="GO" id="GO:0016763">
    <property type="term" value="F:pentosyltransferase activity"/>
    <property type="evidence" value="ECO:0007669"/>
    <property type="project" value="InterPro"/>
</dbReference>
<keyword evidence="1 11" id="KW-1003">Cell membrane</keyword>
<name>X5MLB6_9HYPH</name>
<dbReference type="Gene3D" id="1.10.3810.10">
    <property type="entry name" value="Biosynthetic peptidoglycan transglycosylase-like"/>
    <property type="match status" value="1"/>
</dbReference>
<evidence type="ECO:0000313" key="13">
    <source>
        <dbReference type="EMBL" id="CDO58246.1"/>
    </source>
</evidence>
<dbReference type="SUPFAM" id="SSF53955">
    <property type="entry name" value="Lysozyme-like"/>
    <property type="match status" value="1"/>
</dbReference>
<dbReference type="GO" id="GO:0009252">
    <property type="term" value="P:peptidoglycan biosynthetic process"/>
    <property type="evidence" value="ECO:0007669"/>
    <property type="project" value="UniProtKB-UniRule"/>
</dbReference>
<dbReference type="GO" id="GO:0008955">
    <property type="term" value="F:peptidoglycan glycosyltransferase activity"/>
    <property type="evidence" value="ECO:0007669"/>
    <property type="project" value="UniProtKB-UniRule"/>
</dbReference>
<sequence length="281" mass="31362">MTICPREYKARYHFVCGWRIDFAALTILEINRVTRRRSSSKKRRSISGGFFSRLRRRDLSIIEWALVGVVGVFVVLPVGLILLYRVVPPPLTTVMAIRLVEGQGLSRDWVPLEEIAPSVRYAVIASEDNNFCSHGGVDWTALRQAMTAEIEGGGQGGASTLTMQTARNLMLWPHRSYIRKGLELYVATLIDALWPKERIFEVYLNIAEWGPGVFGIEAAARHHFGVSAKDLTQREAARLAVILPNPIELHATASTGHVTRQAAIVRKRIGQLGPLLDCVRP</sequence>
<reference evidence="13 14" key="1">
    <citation type="journal article" date="2014" name="Front. Genet.">
        <title>Genome and metabolic network of "Candidatus Phaeomarinobacter ectocarpi" Ec32, a new candidate genus of Alphaproteobacteria frequently associated with brown algae.</title>
        <authorList>
            <person name="Dittami S.M."/>
            <person name="Barbeyron T."/>
            <person name="Boyen C."/>
            <person name="Cambefort J."/>
            <person name="Collet G."/>
            <person name="Delage L."/>
            <person name="Gobet A."/>
            <person name="Groisillier A."/>
            <person name="Leblanc C."/>
            <person name="Michel G."/>
            <person name="Scornet D."/>
            <person name="Siegel A."/>
            <person name="Tapia J.E."/>
            <person name="Tonon T."/>
        </authorList>
    </citation>
    <scope>NUCLEOTIDE SEQUENCE [LARGE SCALE GENOMIC DNA]</scope>
    <source>
        <strain evidence="13 14">Ec32</strain>
    </source>
</reference>
<evidence type="ECO:0000256" key="11">
    <source>
        <dbReference type="HAMAP-Rule" id="MF_00766"/>
    </source>
</evidence>
<dbReference type="Pfam" id="PF00912">
    <property type="entry name" value="Transgly"/>
    <property type="match status" value="1"/>
</dbReference>
<dbReference type="InterPro" id="IPR023346">
    <property type="entry name" value="Lysozyme-like_dom_sf"/>
</dbReference>
<dbReference type="PATRIC" id="fig|1458461.3.peg.32"/>
<evidence type="ECO:0000259" key="12">
    <source>
        <dbReference type="Pfam" id="PF00912"/>
    </source>
</evidence>
<evidence type="ECO:0000256" key="1">
    <source>
        <dbReference type="ARBA" id="ARBA00022475"/>
    </source>
</evidence>
<dbReference type="HOGENOM" id="CLU_006354_1_1_5"/>
<comment type="catalytic activity">
    <reaction evidence="11">
        <text>[GlcNAc-(1-&gt;4)-Mur2Ac(oyl-L-Ala-gamma-D-Glu-L-Lys-D-Ala-D-Ala)](n)-di-trans,octa-cis-undecaprenyl diphosphate + beta-D-GlcNAc-(1-&gt;4)-Mur2Ac(oyl-L-Ala-gamma-D-Glu-L-Lys-D-Ala-D-Ala)-di-trans,octa-cis-undecaprenyl diphosphate = [GlcNAc-(1-&gt;4)-Mur2Ac(oyl-L-Ala-gamma-D-Glu-L-Lys-D-Ala-D-Ala)](n+1)-di-trans,octa-cis-undecaprenyl diphosphate + di-trans,octa-cis-undecaprenyl diphosphate + H(+)</text>
        <dbReference type="Rhea" id="RHEA:23708"/>
        <dbReference type="Rhea" id="RHEA-COMP:9602"/>
        <dbReference type="Rhea" id="RHEA-COMP:9603"/>
        <dbReference type="ChEBI" id="CHEBI:15378"/>
        <dbReference type="ChEBI" id="CHEBI:58405"/>
        <dbReference type="ChEBI" id="CHEBI:60033"/>
        <dbReference type="ChEBI" id="CHEBI:78435"/>
        <dbReference type="EC" id="2.4.99.28"/>
    </reaction>
</comment>
<dbReference type="STRING" id="1458461.BN1012_Phect32"/>
<dbReference type="GO" id="GO:0009274">
    <property type="term" value="C:peptidoglycan-based cell wall"/>
    <property type="evidence" value="ECO:0007669"/>
    <property type="project" value="InterPro"/>
</dbReference>
<dbReference type="NCBIfam" id="TIGR02070">
    <property type="entry name" value="mono_pep_trsgly"/>
    <property type="match status" value="1"/>
</dbReference>
<dbReference type="InterPro" id="IPR011812">
    <property type="entry name" value="Pep_trsgly"/>
</dbReference>
<keyword evidence="9 11" id="KW-0472">Membrane</keyword>
<keyword evidence="7 11" id="KW-0573">Peptidoglycan synthesis</keyword>
<keyword evidence="10 11" id="KW-0961">Cell wall biogenesis/degradation</keyword>
<keyword evidence="14" id="KW-1185">Reference proteome</keyword>
<dbReference type="PANTHER" id="PTHR30400">
    <property type="entry name" value="MONOFUNCTIONAL BIOSYNTHETIC PEPTIDOGLYCAN TRANSGLYCOSYLASE"/>
    <property type="match status" value="1"/>
</dbReference>
<dbReference type="GO" id="GO:0008360">
    <property type="term" value="P:regulation of cell shape"/>
    <property type="evidence" value="ECO:0007669"/>
    <property type="project" value="UniProtKB-KW"/>
</dbReference>
<accession>X5MLB6</accession>
<keyword evidence="4 11" id="KW-0808">Transferase</keyword>
<proteinExistence type="inferred from homology"/>
<dbReference type="InterPro" id="IPR036950">
    <property type="entry name" value="PBP_transglycosylase"/>
</dbReference>
<evidence type="ECO:0000256" key="3">
    <source>
        <dbReference type="ARBA" id="ARBA00022676"/>
    </source>
</evidence>
<dbReference type="EMBL" id="HG966617">
    <property type="protein sequence ID" value="CDO58246.1"/>
    <property type="molecule type" value="Genomic_DNA"/>
</dbReference>
<gene>
    <name evidence="11" type="primary">mtgA</name>
    <name evidence="13" type="ORF">BN1012_Phect32</name>
</gene>
<keyword evidence="6 11" id="KW-0133">Cell shape</keyword>
<dbReference type="InterPro" id="IPR001264">
    <property type="entry name" value="Glyco_trans_51"/>
</dbReference>
<keyword evidence="8 11" id="KW-1133">Transmembrane helix</keyword>
<comment type="subcellular location">
    <subcellularLocation>
        <location evidence="11">Cell inner membrane</location>
        <topology evidence="11">Single-pass membrane protein</topology>
    </subcellularLocation>
</comment>
<dbReference type="PANTHER" id="PTHR30400:SF0">
    <property type="entry name" value="BIOSYNTHETIC PEPTIDOGLYCAN TRANSGLYCOSYLASE"/>
    <property type="match status" value="1"/>
</dbReference>
<comment type="function">
    <text evidence="11">Peptidoglycan polymerase that catalyzes glycan chain elongation from lipid-linked precursors.</text>
</comment>